<accession>A0A452H3K0</accession>
<reference evidence="6" key="1">
    <citation type="journal article" date="2017" name="PLoS ONE">
        <title>The Agassiz's desert tortoise genome provides a resource for the conservation of a threatened species.</title>
        <authorList>
            <person name="Tollis M."/>
            <person name="DeNardo D.F."/>
            <person name="Cornelius J.A."/>
            <person name="Dolby G.A."/>
            <person name="Edwards T."/>
            <person name="Henen B.T."/>
            <person name="Karl A.E."/>
            <person name="Murphy R.W."/>
            <person name="Kusumi K."/>
        </authorList>
    </citation>
    <scope>NUCLEOTIDE SEQUENCE [LARGE SCALE GENOMIC DNA]</scope>
</reference>
<evidence type="ECO:0000259" key="4">
    <source>
        <dbReference type="PROSITE" id="PS00260"/>
    </source>
</evidence>
<protein>
    <recommendedName>
        <fullName evidence="4">Glucagon / GIP / secretin / VIP family domain-containing protein</fullName>
    </recommendedName>
</protein>
<dbReference type="GO" id="GO:0010737">
    <property type="term" value="P:protein kinase A signaling"/>
    <property type="evidence" value="ECO:0007669"/>
    <property type="project" value="TreeGrafter"/>
</dbReference>
<dbReference type="GO" id="GO:0031769">
    <property type="term" value="F:glucagon receptor binding"/>
    <property type="evidence" value="ECO:0007669"/>
    <property type="project" value="TreeGrafter"/>
</dbReference>
<dbReference type="Ensembl" id="ENSGAGT00000010535.1">
    <property type="protein sequence ID" value="ENSGAGP00000009172.1"/>
    <property type="gene ID" value="ENSGAGG00000007251.1"/>
</dbReference>
<proteinExistence type="inferred from homology"/>
<organism evidence="5 6">
    <name type="scientific">Gopherus agassizii</name>
    <name type="common">Agassiz's desert tortoise</name>
    <dbReference type="NCBI Taxonomy" id="38772"/>
    <lineage>
        <taxon>Eukaryota</taxon>
        <taxon>Metazoa</taxon>
        <taxon>Chordata</taxon>
        <taxon>Craniata</taxon>
        <taxon>Vertebrata</taxon>
        <taxon>Euteleostomi</taxon>
        <taxon>Archelosauria</taxon>
        <taxon>Testudinata</taxon>
        <taxon>Testudines</taxon>
        <taxon>Cryptodira</taxon>
        <taxon>Durocryptodira</taxon>
        <taxon>Testudinoidea</taxon>
        <taxon>Testudinidae</taxon>
        <taxon>Gopherus</taxon>
    </lineage>
</organism>
<dbReference type="GO" id="GO:0035774">
    <property type="term" value="P:positive regulation of insulin secretion involved in cellular response to glucose stimulus"/>
    <property type="evidence" value="ECO:0007669"/>
    <property type="project" value="TreeGrafter"/>
</dbReference>
<dbReference type="GO" id="GO:0043066">
    <property type="term" value="P:negative regulation of apoptotic process"/>
    <property type="evidence" value="ECO:0007669"/>
    <property type="project" value="TreeGrafter"/>
</dbReference>
<dbReference type="AlphaFoldDB" id="A0A452H3K0"/>
<comment type="subcellular location">
    <subcellularLocation>
        <location evidence="1">Secreted</location>
    </subcellularLocation>
</comment>
<dbReference type="Pfam" id="PF00123">
    <property type="entry name" value="Hormone_2"/>
    <property type="match status" value="1"/>
</dbReference>
<dbReference type="GO" id="GO:0007188">
    <property type="term" value="P:adenylate cyclase-modulating G protein-coupled receptor signaling pathway"/>
    <property type="evidence" value="ECO:0007669"/>
    <property type="project" value="TreeGrafter"/>
</dbReference>
<feature type="domain" description="Glucagon / GIP / secretin / VIP family" evidence="4">
    <location>
        <begin position="87"/>
        <end position="109"/>
    </location>
</feature>
<sequence>MTLGLCYRQPALEERENEKFLDQLSSNGLSRRHAEFERHAEGTYTSDITSYLEGQAAKEFIAWLVNGRGRRDFSEEANAVEELDRRHADGTFTSDINKILDEMTAKDFLKWLINTKVTQRDLLGEYQ</sequence>
<reference evidence="5" key="3">
    <citation type="submission" date="2025-09" db="UniProtKB">
        <authorList>
            <consortium name="Ensembl"/>
        </authorList>
    </citation>
    <scope>IDENTIFICATION</scope>
</reference>
<dbReference type="STRING" id="38772.ENSGAGP00000009172"/>
<dbReference type="GO" id="GO:0005615">
    <property type="term" value="C:extracellular space"/>
    <property type="evidence" value="ECO:0007669"/>
    <property type="project" value="TreeGrafter"/>
</dbReference>
<dbReference type="Gene3D" id="6.10.250.590">
    <property type="match status" value="2"/>
</dbReference>
<keyword evidence="3" id="KW-0964">Secreted</keyword>
<dbReference type="PANTHER" id="PTHR11418:SF0">
    <property type="entry name" value="PRO-GLUCAGON"/>
    <property type="match status" value="1"/>
</dbReference>
<dbReference type="PANTHER" id="PTHR11418">
    <property type="entry name" value="GLUCAGON"/>
    <property type="match status" value="1"/>
</dbReference>
<dbReference type="InterPro" id="IPR000532">
    <property type="entry name" value="Glucagon_GIP_secretin_VIP"/>
</dbReference>
<keyword evidence="6" id="KW-1185">Reference proteome</keyword>
<dbReference type="PROSITE" id="PS00260">
    <property type="entry name" value="GLUCAGON"/>
    <property type="match status" value="1"/>
</dbReference>
<evidence type="ECO:0000256" key="3">
    <source>
        <dbReference type="ARBA" id="ARBA00022525"/>
    </source>
</evidence>
<dbReference type="GO" id="GO:0005179">
    <property type="term" value="F:hormone activity"/>
    <property type="evidence" value="ECO:0007669"/>
    <property type="project" value="InterPro"/>
</dbReference>
<dbReference type="SMART" id="SM00070">
    <property type="entry name" value="GLUCA"/>
    <property type="match status" value="2"/>
</dbReference>
<comment type="similarity">
    <text evidence="2">Belongs to the glucagon family.</text>
</comment>
<evidence type="ECO:0000256" key="1">
    <source>
        <dbReference type="ARBA" id="ARBA00004613"/>
    </source>
</evidence>
<evidence type="ECO:0000313" key="5">
    <source>
        <dbReference type="Ensembl" id="ENSGAGP00000009172.1"/>
    </source>
</evidence>
<dbReference type="Proteomes" id="UP000291020">
    <property type="component" value="Unassembled WGS sequence"/>
</dbReference>
<evidence type="ECO:0000313" key="6">
    <source>
        <dbReference type="Proteomes" id="UP000291020"/>
    </source>
</evidence>
<name>A0A452H3K0_9SAUR</name>
<dbReference type="InterPro" id="IPR015550">
    <property type="entry name" value="Glucagon"/>
</dbReference>
<evidence type="ECO:0000256" key="2">
    <source>
        <dbReference type="ARBA" id="ARBA00008369"/>
    </source>
</evidence>
<reference evidence="5" key="2">
    <citation type="submission" date="2025-08" db="UniProtKB">
        <authorList>
            <consortium name="Ensembl"/>
        </authorList>
    </citation>
    <scope>IDENTIFICATION</scope>
</reference>